<dbReference type="AlphaFoldDB" id="A0AAN8K460"/>
<sequence length="150" mass="17357">MCSVDFTTMNKGAWGWIAFFIASTGAAPYIMIAVCAIMTFWKWSYLQFEHRTQDLVQSRKFFYGCLISVPLYFPYFIVNLSNYYGNYVSPTLNVFVMILYYGSNLLPCALLSPRYLCKTVERSSTSGSIRESETEDQEEFEMEIIPDNQL</sequence>
<dbReference type="EMBL" id="JAZGQO010000002">
    <property type="protein sequence ID" value="KAK6192623.1"/>
    <property type="molecule type" value="Genomic_DNA"/>
</dbReference>
<evidence type="ECO:0000313" key="3">
    <source>
        <dbReference type="Proteomes" id="UP001347796"/>
    </source>
</evidence>
<organism evidence="2 3">
    <name type="scientific">Patella caerulea</name>
    <name type="common">Rayed Mediterranean limpet</name>
    <dbReference type="NCBI Taxonomy" id="87958"/>
    <lineage>
        <taxon>Eukaryota</taxon>
        <taxon>Metazoa</taxon>
        <taxon>Spiralia</taxon>
        <taxon>Lophotrochozoa</taxon>
        <taxon>Mollusca</taxon>
        <taxon>Gastropoda</taxon>
        <taxon>Patellogastropoda</taxon>
        <taxon>Patelloidea</taxon>
        <taxon>Patellidae</taxon>
        <taxon>Patella</taxon>
    </lineage>
</organism>
<keyword evidence="1" id="KW-0812">Transmembrane</keyword>
<reference evidence="2 3" key="1">
    <citation type="submission" date="2024-01" db="EMBL/GenBank/DDBJ databases">
        <title>The genome of the rayed Mediterranean limpet Patella caerulea (Linnaeus, 1758).</title>
        <authorList>
            <person name="Anh-Thu Weber A."/>
            <person name="Halstead-Nussloch G."/>
        </authorList>
    </citation>
    <scope>NUCLEOTIDE SEQUENCE [LARGE SCALE GENOMIC DNA]</scope>
    <source>
        <strain evidence="2">AATW-2023a</strain>
        <tissue evidence="2">Whole specimen</tissue>
    </source>
</reference>
<accession>A0AAN8K460</accession>
<feature type="transmembrane region" description="Helical" evidence="1">
    <location>
        <begin position="13"/>
        <end position="41"/>
    </location>
</feature>
<keyword evidence="1" id="KW-0472">Membrane</keyword>
<evidence type="ECO:0000256" key="1">
    <source>
        <dbReference type="SAM" id="Phobius"/>
    </source>
</evidence>
<keyword evidence="1" id="KW-1133">Transmembrane helix</keyword>
<dbReference type="Proteomes" id="UP001347796">
    <property type="component" value="Unassembled WGS sequence"/>
</dbReference>
<keyword evidence="3" id="KW-1185">Reference proteome</keyword>
<feature type="transmembrane region" description="Helical" evidence="1">
    <location>
        <begin position="61"/>
        <end position="80"/>
    </location>
</feature>
<protein>
    <submittedName>
        <fullName evidence="2">Uncharacterized protein</fullName>
    </submittedName>
</protein>
<proteinExistence type="predicted"/>
<gene>
    <name evidence="2" type="ORF">SNE40_004065</name>
</gene>
<name>A0AAN8K460_PATCE</name>
<comment type="caution">
    <text evidence="2">The sequence shown here is derived from an EMBL/GenBank/DDBJ whole genome shotgun (WGS) entry which is preliminary data.</text>
</comment>
<feature type="transmembrane region" description="Helical" evidence="1">
    <location>
        <begin position="92"/>
        <end position="112"/>
    </location>
</feature>
<evidence type="ECO:0000313" key="2">
    <source>
        <dbReference type="EMBL" id="KAK6192623.1"/>
    </source>
</evidence>